<gene>
    <name evidence="1" type="ORF">GCM10010361_25800</name>
</gene>
<proteinExistence type="predicted"/>
<protein>
    <submittedName>
        <fullName evidence="1">DUF4865 family protein</fullName>
    </submittedName>
</protein>
<evidence type="ECO:0000313" key="1">
    <source>
        <dbReference type="EMBL" id="GAA0460751.1"/>
    </source>
</evidence>
<sequence length="205" mass="22179">MYAAQYEITLPADHDMGTIRKRVAATGHLLDDRAGLALKAYLVRERGVNGSPVNQYAPFYLWQDTGAMGHFLLGGGGFQNIVRDFGRPAVRHWTGAAVTAGPARGTLPRTATRRLTPLPAGLGPDPDGLALGRLLAEETAALRELARHPAVHTAALAVDPHHWQLLRLVLGTDPVPASEHDGTDRYEVLHLSAPHLTELPEGHPW</sequence>
<comment type="caution">
    <text evidence="1">The sequence shown here is derived from an EMBL/GenBank/DDBJ whole genome shotgun (WGS) entry which is preliminary data.</text>
</comment>
<organism evidence="1 2">
    <name type="scientific">Streptomyces olivaceiscleroticus</name>
    <dbReference type="NCBI Taxonomy" id="68245"/>
    <lineage>
        <taxon>Bacteria</taxon>
        <taxon>Bacillati</taxon>
        <taxon>Actinomycetota</taxon>
        <taxon>Actinomycetes</taxon>
        <taxon>Kitasatosporales</taxon>
        <taxon>Streptomycetaceae</taxon>
        <taxon>Streptomyces</taxon>
    </lineage>
</organism>
<name>A0ABN0ZVW3_9ACTN</name>
<keyword evidence="2" id="KW-1185">Reference proteome</keyword>
<accession>A0ABN0ZVW3</accession>
<dbReference type="Pfam" id="PF16157">
    <property type="entry name" value="DUF4865"/>
    <property type="match status" value="1"/>
</dbReference>
<evidence type="ECO:0000313" key="2">
    <source>
        <dbReference type="Proteomes" id="UP001500909"/>
    </source>
</evidence>
<reference evidence="1 2" key="1">
    <citation type="journal article" date="2019" name="Int. J. Syst. Evol. Microbiol.">
        <title>The Global Catalogue of Microorganisms (GCM) 10K type strain sequencing project: providing services to taxonomists for standard genome sequencing and annotation.</title>
        <authorList>
            <consortium name="The Broad Institute Genomics Platform"/>
            <consortium name="The Broad Institute Genome Sequencing Center for Infectious Disease"/>
            <person name="Wu L."/>
            <person name="Ma J."/>
        </authorList>
    </citation>
    <scope>NUCLEOTIDE SEQUENCE [LARGE SCALE GENOMIC DNA]</scope>
    <source>
        <strain evidence="1 2">JCM 4805</strain>
    </source>
</reference>
<dbReference type="InterPro" id="IPR032349">
    <property type="entry name" value="DUF4865"/>
</dbReference>
<dbReference type="EMBL" id="BAAABY010000021">
    <property type="protein sequence ID" value="GAA0460751.1"/>
    <property type="molecule type" value="Genomic_DNA"/>
</dbReference>
<dbReference type="RefSeq" id="WP_346095096.1">
    <property type="nucleotide sequence ID" value="NZ_BAAABY010000021.1"/>
</dbReference>
<dbReference type="Proteomes" id="UP001500909">
    <property type="component" value="Unassembled WGS sequence"/>
</dbReference>